<dbReference type="InterPro" id="IPR009061">
    <property type="entry name" value="DNA-bd_dom_put_sf"/>
</dbReference>
<protein>
    <submittedName>
        <fullName evidence="3">Putative molybdopterin biosynthesis protein</fullName>
    </submittedName>
</protein>
<dbReference type="RefSeq" id="WP_090940399.1">
    <property type="nucleotide sequence ID" value="NZ_FOTS01000037.1"/>
</dbReference>
<dbReference type="NCBIfam" id="TIGR01764">
    <property type="entry name" value="excise"/>
    <property type="match status" value="1"/>
</dbReference>
<dbReference type="PANTHER" id="PTHR38431">
    <property type="entry name" value="BLL2305 PROTEIN"/>
    <property type="match status" value="1"/>
</dbReference>
<dbReference type="OrthoDB" id="9804758at2"/>
<feature type="domain" description="PBP" evidence="1">
    <location>
        <begin position="94"/>
        <end position="285"/>
    </location>
</feature>
<dbReference type="Pfam" id="PF12728">
    <property type="entry name" value="HTH_17"/>
    <property type="match status" value="1"/>
</dbReference>
<organism evidence="3 4">
    <name type="scientific">Pelosinus propionicus DSM 13327</name>
    <dbReference type="NCBI Taxonomy" id="1123291"/>
    <lineage>
        <taxon>Bacteria</taxon>
        <taxon>Bacillati</taxon>
        <taxon>Bacillota</taxon>
        <taxon>Negativicutes</taxon>
        <taxon>Selenomonadales</taxon>
        <taxon>Sporomusaceae</taxon>
        <taxon>Pelosinus</taxon>
    </lineage>
</organism>
<dbReference type="InterPro" id="IPR041657">
    <property type="entry name" value="HTH_17"/>
</dbReference>
<dbReference type="Proteomes" id="UP000199520">
    <property type="component" value="Unassembled WGS sequence"/>
</dbReference>
<keyword evidence="4" id="KW-1185">Reference proteome</keyword>
<evidence type="ECO:0000259" key="2">
    <source>
        <dbReference type="Pfam" id="PF12728"/>
    </source>
</evidence>
<dbReference type="PANTHER" id="PTHR38431:SF1">
    <property type="entry name" value="BLL2305 PROTEIN"/>
    <property type="match status" value="1"/>
</dbReference>
<gene>
    <name evidence="3" type="ORF">SAMN04490355_103735</name>
</gene>
<evidence type="ECO:0000313" key="3">
    <source>
        <dbReference type="EMBL" id="SFM06457.1"/>
    </source>
</evidence>
<dbReference type="STRING" id="1123291.SAMN04490355_103735"/>
<dbReference type="EMBL" id="FOTS01000037">
    <property type="protein sequence ID" value="SFM06457.1"/>
    <property type="molecule type" value="Genomic_DNA"/>
</dbReference>
<dbReference type="GO" id="GO:0003677">
    <property type="term" value="F:DNA binding"/>
    <property type="evidence" value="ECO:0007669"/>
    <property type="project" value="InterPro"/>
</dbReference>
<proteinExistence type="predicted"/>
<dbReference type="Pfam" id="PF12727">
    <property type="entry name" value="PBP_like"/>
    <property type="match status" value="1"/>
</dbReference>
<dbReference type="InterPro" id="IPR010093">
    <property type="entry name" value="SinI_DNA-bd"/>
</dbReference>
<dbReference type="InterPro" id="IPR024370">
    <property type="entry name" value="PBP_domain"/>
</dbReference>
<evidence type="ECO:0000313" key="4">
    <source>
        <dbReference type="Proteomes" id="UP000199520"/>
    </source>
</evidence>
<reference evidence="4" key="1">
    <citation type="submission" date="2016-10" db="EMBL/GenBank/DDBJ databases">
        <authorList>
            <person name="Varghese N."/>
            <person name="Submissions S."/>
        </authorList>
    </citation>
    <scope>NUCLEOTIDE SEQUENCE [LARGE SCALE GENOMIC DNA]</scope>
    <source>
        <strain evidence="4">DSM 13327</strain>
    </source>
</reference>
<dbReference type="SUPFAM" id="SSF46955">
    <property type="entry name" value="Putative DNA-binding domain"/>
    <property type="match status" value="1"/>
</dbReference>
<dbReference type="SUPFAM" id="SSF53850">
    <property type="entry name" value="Periplasmic binding protein-like II"/>
    <property type="match status" value="1"/>
</dbReference>
<dbReference type="Gene3D" id="3.40.190.10">
    <property type="entry name" value="Periplasmic binding protein-like II"/>
    <property type="match status" value="1"/>
</dbReference>
<accession>A0A1I4MTQ1</accession>
<dbReference type="AlphaFoldDB" id="A0A1I4MTQ1"/>
<sequence length="311" mass="35057">MANTIAYTPEEVAKILKISRFTVYEFIKRGELTAYHIGRKLRIEAADLEKYMNNAKGTTSIVSTPAAQNTNVSSAAQEGLIIYGQDAILDVLTRHLERQMPQVRSLRCFNGSMDGLIALYRGTANLITTHLWDGDTGEYNTPYVRHLLPGQRALIINLVYRYEGFYVAPGNPKNIKDWPDLLRSDIRFINRERGSGARVLLDEKFQQLKLDPRAIPNYNQEETSHLAIASAVARGDADVGLGIEKAAMQVQNVEFISLQKERYDLVMLRHDLEKPHFQALISILRSPIFRNEIAGMGGYDVSQMGEIMAEL</sequence>
<feature type="domain" description="Helix-turn-helix" evidence="2">
    <location>
        <begin position="7"/>
        <end position="54"/>
    </location>
</feature>
<evidence type="ECO:0000259" key="1">
    <source>
        <dbReference type="Pfam" id="PF12727"/>
    </source>
</evidence>
<name>A0A1I4MTQ1_9FIRM</name>